<dbReference type="AlphaFoldDB" id="A0A9Q0X9C9"/>
<proteinExistence type="predicted"/>
<name>A0A9Q0X9C9_9SAUR</name>
<feature type="region of interest" description="Disordered" evidence="1">
    <location>
        <begin position="1"/>
        <end position="123"/>
    </location>
</feature>
<accession>A0A9Q0X9C9</accession>
<organism evidence="2 3">
    <name type="scientific">Phrynocephalus forsythii</name>
    <dbReference type="NCBI Taxonomy" id="171643"/>
    <lineage>
        <taxon>Eukaryota</taxon>
        <taxon>Metazoa</taxon>
        <taxon>Chordata</taxon>
        <taxon>Craniata</taxon>
        <taxon>Vertebrata</taxon>
        <taxon>Euteleostomi</taxon>
        <taxon>Lepidosauria</taxon>
        <taxon>Squamata</taxon>
        <taxon>Bifurcata</taxon>
        <taxon>Unidentata</taxon>
        <taxon>Episquamata</taxon>
        <taxon>Toxicofera</taxon>
        <taxon>Iguania</taxon>
        <taxon>Acrodonta</taxon>
        <taxon>Agamidae</taxon>
        <taxon>Agaminae</taxon>
        <taxon>Phrynocephalus</taxon>
    </lineage>
</organism>
<feature type="compositionally biased region" description="Basic and acidic residues" evidence="1">
    <location>
        <begin position="71"/>
        <end position="92"/>
    </location>
</feature>
<feature type="compositionally biased region" description="Basic and acidic residues" evidence="1">
    <location>
        <begin position="36"/>
        <end position="51"/>
    </location>
</feature>
<protein>
    <submittedName>
        <fullName evidence="2">Uncharacterized protein</fullName>
    </submittedName>
</protein>
<comment type="caution">
    <text evidence="2">The sequence shown here is derived from an EMBL/GenBank/DDBJ whole genome shotgun (WGS) entry which is preliminary data.</text>
</comment>
<keyword evidence="3" id="KW-1185">Reference proteome</keyword>
<evidence type="ECO:0000256" key="1">
    <source>
        <dbReference type="SAM" id="MobiDB-lite"/>
    </source>
</evidence>
<reference evidence="2" key="1">
    <citation type="journal article" date="2023" name="DNA Res.">
        <title>Chromosome-level genome assembly of Phrynocephalus forsythii using third-generation DNA sequencing and Hi-C analysis.</title>
        <authorList>
            <person name="Qi Y."/>
            <person name="Zhao W."/>
            <person name="Zhao Y."/>
            <person name="Niu C."/>
            <person name="Cao S."/>
            <person name="Zhang Y."/>
        </authorList>
    </citation>
    <scope>NUCLEOTIDE SEQUENCE</scope>
    <source>
        <tissue evidence="2">Muscle</tissue>
    </source>
</reference>
<feature type="region of interest" description="Disordered" evidence="1">
    <location>
        <begin position="137"/>
        <end position="156"/>
    </location>
</feature>
<feature type="compositionally biased region" description="Basic residues" evidence="1">
    <location>
        <begin position="99"/>
        <end position="109"/>
    </location>
</feature>
<dbReference type="Proteomes" id="UP001142489">
    <property type="component" value="Unassembled WGS sequence"/>
</dbReference>
<evidence type="ECO:0000313" key="3">
    <source>
        <dbReference type="Proteomes" id="UP001142489"/>
    </source>
</evidence>
<sequence>MSQEGESALPPMEPKGSADTEGENEPAKPQMAEATRGQRVEEEAGAGKEAEGDLPVRNGQGQEAAEMPAGEETHPENRKEGILKRWRLRGDKPSGISRGRFHGRVRTRPARQPCPSARGPHLSAGCRWLRQQPLRAPRAGCPGGGHQASGFSGQPT</sequence>
<dbReference type="EMBL" id="JAPFRF010000019">
    <property type="protein sequence ID" value="KAJ7307224.1"/>
    <property type="molecule type" value="Genomic_DNA"/>
</dbReference>
<gene>
    <name evidence="2" type="ORF">JRQ81_009217</name>
</gene>
<evidence type="ECO:0000313" key="2">
    <source>
        <dbReference type="EMBL" id="KAJ7307224.1"/>
    </source>
</evidence>